<comment type="caution">
    <text evidence="1">The sequence shown here is derived from an EMBL/GenBank/DDBJ whole genome shotgun (WGS) entry which is preliminary data.</text>
</comment>
<accession>A0ABW0M181</accession>
<dbReference type="RefSeq" id="WP_378083290.1">
    <property type="nucleotide sequence ID" value="NZ_JBHSMH010000096.1"/>
</dbReference>
<evidence type="ECO:0000313" key="2">
    <source>
        <dbReference type="Proteomes" id="UP001596105"/>
    </source>
</evidence>
<protein>
    <submittedName>
        <fullName evidence="1">Uncharacterized protein</fullName>
    </submittedName>
</protein>
<name>A0ABW0M181_9BACL</name>
<dbReference type="EMBL" id="JBHSMH010000096">
    <property type="protein sequence ID" value="MFC5471281.1"/>
    <property type="molecule type" value="Genomic_DNA"/>
</dbReference>
<proteinExistence type="predicted"/>
<keyword evidence="2" id="KW-1185">Reference proteome</keyword>
<reference evidence="2" key="1">
    <citation type="journal article" date="2019" name="Int. J. Syst. Evol. Microbiol.">
        <title>The Global Catalogue of Microorganisms (GCM) 10K type strain sequencing project: providing services to taxonomists for standard genome sequencing and annotation.</title>
        <authorList>
            <consortium name="The Broad Institute Genomics Platform"/>
            <consortium name="The Broad Institute Genome Sequencing Center for Infectious Disease"/>
            <person name="Wu L."/>
            <person name="Ma J."/>
        </authorList>
    </citation>
    <scope>NUCLEOTIDE SEQUENCE [LARGE SCALE GENOMIC DNA]</scope>
    <source>
        <strain evidence="2">CCUG 57113</strain>
    </source>
</reference>
<organism evidence="1 2">
    <name type="scientific">Cohnella suwonensis</name>
    <dbReference type="NCBI Taxonomy" id="696072"/>
    <lineage>
        <taxon>Bacteria</taxon>
        <taxon>Bacillati</taxon>
        <taxon>Bacillota</taxon>
        <taxon>Bacilli</taxon>
        <taxon>Bacillales</taxon>
        <taxon>Paenibacillaceae</taxon>
        <taxon>Cohnella</taxon>
    </lineage>
</organism>
<evidence type="ECO:0000313" key="1">
    <source>
        <dbReference type="EMBL" id="MFC5471281.1"/>
    </source>
</evidence>
<dbReference type="Proteomes" id="UP001596105">
    <property type="component" value="Unassembled WGS sequence"/>
</dbReference>
<gene>
    <name evidence="1" type="ORF">ACFPPD_21560</name>
</gene>
<sequence length="189" mass="22454">MFRLFRKKRISFKNQINKFAELGITLNSGVELEDLLEENSEQSYESEPFDLLLLTLGGEIFKEEHFLIPSDNIWHFDTECIEDHGDYKAIIERLKKLTNLDIHNIKDYIDIENEQAWVSFDYQNKTIKWDLNINDDWVDPEIFDKFTNLISKESDKTIVMASLGQDCLIAYMNEEKQKELNKLVKYNFQ</sequence>